<dbReference type="Gene3D" id="2.60.120.1140">
    <property type="entry name" value="Protein of unknown function DUF192"/>
    <property type="match status" value="1"/>
</dbReference>
<dbReference type="RefSeq" id="WP_183700466.1">
    <property type="nucleotide sequence ID" value="NZ_JACHFE010000002.1"/>
</dbReference>
<dbReference type="InterPro" id="IPR003795">
    <property type="entry name" value="DUF192"/>
</dbReference>
<dbReference type="EMBL" id="JACHFE010000002">
    <property type="protein sequence ID" value="MBB5320563.1"/>
    <property type="molecule type" value="Genomic_DNA"/>
</dbReference>
<accession>A0A840U8K5</accession>
<reference evidence="2 3" key="1">
    <citation type="submission" date="2020-08" db="EMBL/GenBank/DDBJ databases">
        <title>Genomic Encyclopedia of Type Strains, Phase IV (KMG-IV): sequencing the most valuable type-strain genomes for metagenomic binning, comparative biology and taxonomic classification.</title>
        <authorList>
            <person name="Goeker M."/>
        </authorList>
    </citation>
    <scope>NUCLEOTIDE SEQUENCE [LARGE SCALE GENOMIC DNA]</scope>
    <source>
        <strain evidence="2 3">DSM 22359</strain>
    </source>
</reference>
<evidence type="ECO:0000313" key="3">
    <source>
        <dbReference type="Proteomes" id="UP000591735"/>
    </source>
</evidence>
<dbReference type="InterPro" id="IPR038695">
    <property type="entry name" value="Saro_0823-like_sf"/>
</dbReference>
<name>A0A840U8K5_9GAMM</name>
<dbReference type="PANTHER" id="PTHR37953">
    <property type="entry name" value="UPF0127 PROTEIN MJ1496"/>
    <property type="match status" value="1"/>
</dbReference>
<evidence type="ECO:0000313" key="2">
    <source>
        <dbReference type="EMBL" id="MBB5320563.1"/>
    </source>
</evidence>
<evidence type="ECO:0008006" key="4">
    <source>
        <dbReference type="Google" id="ProtNLM"/>
    </source>
</evidence>
<sequence length="166" mass="18268">MKRLLLLIGGLLFLSGCDMVGAGQPAPEPKAATCFIGNDVPYQVQLEVANSHQERKKGLMGRKELGQQEGMLFTFDYERGPRSGFWMYKTLIPLDIAYLDQQGQIVSIRNMHPCPAVDGTNCPSYAAGKSYWYAVEMNAGYFADRNIHPGDRLVLPSSGESCDSGN</sequence>
<feature type="signal peptide" evidence="1">
    <location>
        <begin position="1"/>
        <end position="22"/>
    </location>
</feature>
<gene>
    <name evidence="2" type="ORF">HNR38_001035</name>
</gene>
<dbReference type="PROSITE" id="PS51257">
    <property type="entry name" value="PROKAR_LIPOPROTEIN"/>
    <property type="match status" value="1"/>
</dbReference>
<dbReference type="Proteomes" id="UP000591735">
    <property type="component" value="Unassembled WGS sequence"/>
</dbReference>
<proteinExistence type="predicted"/>
<evidence type="ECO:0000256" key="1">
    <source>
        <dbReference type="SAM" id="SignalP"/>
    </source>
</evidence>
<dbReference type="AlphaFoldDB" id="A0A840U8K5"/>
<dbReference type="PANTHER" id="PTHR37953:SF1">
    <property type="entry name" value="UPF0127 PROTEIN MJ1496"/>
    <property type="match status" value="1"/>
</dbReference>
<organism evidence="2 3">
    <name type="scientific">Marinobacter oulmenensis</name>
    <dbReference type="NCBI Taxonomy" id="643747"/>
    <lineage>
        <taxon>Bacteria</taxon>
        <taxon>Pseudomonadati</taxon>
        <taxon>Pseudomonadota</taxon>
        <taxon>Gammaproteobacteria</taxon>
        <taxon>Pseudomonadales</taxon>
        <taxon>Marinobacteraceae</taxon>
        <taxon>Marinobacter</taxon>
    </lineage>
</organism>
<feature type="chain" id="PRO_5032961049" description="DUF192 domain-containing protein" evidence="1">
    <location>
        <begin position="23"/>
        <end position="166"/>
    </location>
</feature>
<keyword evidence="3" id="KW-1185">Reference proteome</keyword>
<protein>
    <recommendedName>
        <fullName evidence="4">DUF192 domain-containing protein</fullName>
    </recommendedName>
</protein>
<dbReference type="Pfam" id="PF02643">
    <property type="entry name" value="DUF192"/>
    <property type="match status" value="1"/>
</dbReference>
<comment type="caution">
    <text evidence="2">The sequence shown here is derived from an EMBL/GenBank/DDBJ whole genome shotgun (WGS) entry which is preliminary data.</text>
</comment>
<keyword evidence="1" id="KW-0732">Signal</keyword>